<proteinExistence type="predicted"/>
<evidence type="ECO:0008006" key="3">
    <source>
        <dbReference type="Google" id="ProtNLM"/>
    </source>
</evidence>
<sequence>MGMTLSFTRVTPEELDRAFENPESAEEFVEDESRPYCFLEKAWAGIGFLLRAAGVDVDLYEDGDPIDEEATRFGWSEQMIAKAADALSATPVEVLVSHYDPAKLSAEEVYPMRHLWDADDLDYLRDHYVGLVRFFQETAAVGGAAIREFSF</sequence>
<dbReference type="SUPFAM" id="SSF111069">
    <property type="entry name" value="Hypothetical protein yfbM"/>
    <property type="match status" value="1"/>
</dbReference>
<name>A0A1H0WSU7_9PSEU</name>
<dbReference type="Proteomes" id="UP000199691">
    <property type="component" value="Unassembled WGS sequence"/>
</dbReference>
<dbReference type="InterPro" id="IPR035944">
    <property type="entry name" value="YfbM-like_sf"/>
</dbReference>
<reference evidence="2" key="1">
    <citation type="submission" date="2016-10" db="EMBL/GenBank/DDBJ databases">
        <authorList>
            <person name="Varghese N."/>
            <person name="Submissions S."/>
        </authorList>
    </citation>
    <scope>NUCLEOTIDE SEQUENCE [LARGE SCALE GENOMIC DNA]</scope>
    <source>
        <strain evidence="2">CGMCC 4.6609</strain>
    </source>
</reference>
<evidence type="ECO:0000313" key="2">
    <source>
        <dbReference type="Proteomes" id="UP000199691"/>
    </source>
</evidence>
<dbReference type="InterPro" id="IPR015068">
    <property type="entry name" value="DUF1877"/>
</dbReference>
<accession>A0A1H0WSU7</accession>
<evidence type="ECO:0000313" key="1">
    <source>
        <dbReference type="EMBL" id="SDP93672.1"/>
    </source>
</evidence>
<dbReference type="AlphaFoldDB" id="A0A1H0WSU7"/>
<organism evidence="1 2">
    <name type="scientific">Lentzea jiangxiensis</name>
    <dbReference type="NCBI Taxonomy" id="641025"/>
    <lineage>
        <taxon>Bacteria</taxon>
        <taxon>Bacillati</taxon>
        <taxon>Actinomycetota</taxon>
        <taxon>Actinomycetes</taxon>
        <taxon>Pseudonocardiales</taxon>
        <taxon>Pseudonocardiaceae</taxon>
        <taxon>Lentzea</taxon>
    </lineage>
</organism>
<gene>
    <name evidence="1" type="ORF">SAMN05421507_12277</name>
</gene>
<dbReference type="RefSeq" id="WP_176960115.1">
    <property type="nucleotide sequence ID" value="NZ_FNIX01000022.1"/>
</dbReference>
<protein>
    <recommendedName>
        <fullName evidence="3">DUF1877 domain-containing protein</fullName>
    </recommendedName>
</protein>
<dbReference type="STRING" id="641025.SAMN05421507_12277"/>
<keyword evidence="2" id="KW-1185">Reference proteome</keyword>
<dbReference type="Gene3D" id="3.40.1760.10">
    <property type="entry name" value="YfbM-like super family"/>
    <property type="match status" value="1"/>
</dbReference>
<dbReference type="Pfam" id="PF08974">
    <property type="entry name" value="DUF1877"/>
    <property type="match status" value="1"/>
</dbReference>
<dbReference type="EMBL" id="FNIX01000022">
    <property type="protein sequence ID" value="SDP93672.1"/>
    <property type="molecule type" value="Genomic_DNA"/>
</dbReference>